<evidence type="ECO:0000313" key="2">
    <source>
        <dbReference type="Proteomes" id="UP000815325"/>
    </source>
</evidence>
<dbReference type="EMBL" id="MU069831">
    <property type="protein sequence ID" value="KAF5833091.1"/>
    <property type="molecule type" value="Genomic_DNA"/>
</dbReference>
<reference evidence="1" key="1">
    <citation type="submission" date="2017-08" db="EMBL/GenBank/DDBJ databases">
        <authorList>
            <person name="Polle J.E."/>
            <person name="Barry K."/>
            <person name="Cushman J."/>
            <person name="Schmutz J."/>
            <person name="Tran D."/>
            <person name="Hathwaick L.T."/>
            <person name="Yim W.C."/>
            <person name="Jenkins J."/>
            <person name="Mckie-Krisberg Z.M."/>
            <person name="Prochnik S."/>
            <person name="Lindquist E."/>
            <person name="Dockter R.B."/>
            <person name="Adam C."/>
            <person name="Molina H."/>
            <person name="Bunkerborg J."/>
            <person name="Jin E."/>
            <person name="Buchheim M."/>
            <person name="Magnuson J."/>
        </authorList>
    </citation>
    <scope>NUCLEOTIDE SEQUENCE</scope>
    <source>
        <strain evidence="1">CCAP 19/18</strain>
    </source>
</reference>
<keyword evidence="2" id="KW-1185">Reference proteome</keyword>
<gene>
    <name evidence="1" type="ORF">DUNSADRAFT_10710</name>
</gene>
<dbReference type="Proteomes" id="UP000815325">
    <property type="component" value="Unassembled WGS sequence"/>
</dbReference>
<evidence type="ECO:0008006" key="3">
    <source>
        <dbReference type="Google" id="ProtNLM"/>
    </source>
</evidence>
<dbReference type="SUPFAM" id="SSF53756">
    <property type="entry name" value="UDP-Glycosyltransferase/glycogen phosphorylase"/>
    <property type="match status" value="1"/>
</dbReference>
<evidence type="ECO:0000313" key="1">
    <source>
        <dbReference type="EMBL" id="KAF5833091.1"/>
    </source>
</evidence>
<protein>
    <recommendedName>
        <fullName evidence="3">Glycosyl transferase family 1 domain-containing protein</fullName>
    </recommendedName>
</protein>
<dbReference type="Pfam" id="PF13692">
    <property type="entry name" value="Glyco_trans_1_4"/>
    <property type="match status" value="1"/>
</dbReference>
<accession>A0ABQ7GER1</accession>
<name>A0ABQ7GER1_DUNSA</name>
<comment type="caution">
    <text evidence="1">The sequence shown here is derived from an EMBL/GenBank/DDBJ whole genome shotgun (WGS) entry which is preliminary data.</text>
</comment>
<dbReference type="PANTHER" id="PTHR46656:SF3">
    <property type="entry name" value="PUTATIVE-RELATED"/>
    <property type="match status" value="1"/>
</dbReference>
<dbReference type="Gene3D" id="3.40.50.2000">
    <property type="entry name" value="Glycogen Phosphorylase B"/>
    <property type="match status" value="1"/>
</dbReference>
<proteinExistence type="predicted"/>
<dbReference type="CDD" id="cd03801">
    <property type="entry name" value="GT4_PimA-like"/>
    <property type="match status" value="1"/>
</dbReference>
<dbReference type="PANTHER" id="PTHR46656">
    <property type="entry name" value="PUTATIVE-RELATED"/>
    <property type="match status" value="1"/>
</dbReference>
<organism evidence="1 2">
    <name type="scientific">Dunaliella salina</name>
    <name type="common">Green alga</name>
    <name type="synonym">Protococcus salinus</name>
    <dbReference type="NCBI Taxonomy" id="3046"/>
    <lineage>
        <taxon>Eukaryota</taxon>
        <taxon>Viridiplantae</taxon>
        <taxon>Chlorophyta</taxon>
        <taxon>core chlorophytes</taxon>
        <taxon>Chlorophyceae</taxon>
        <taxon>CS clade</taxon>
        <taxon>Chlamydomonadales</taxon>
        <taxon>Dunaliellaceae</taxon>
        <taxon>Dunaliella</taxon>
    </lineage>
</organism>
<sequence>MTAKSSVPQRAHEERLPLLCTGYGQEAISFILGLLEPNLFARENLWVVHAGGAYDLQVILGMEPSVGQLLDEQNYRNMSKKLPPDLRDRPIISIGHTFPNCWRTSQDDAWFGVQLVLQAAWNLGMHSLLGFPVVDEPCPHPNMYVKDRIIYRVGRTMFETAVLPEKLAAYAKFVDEVWVPSSFNVESFQLAKIDPAKLFILPQGVNTTEFDPARHAPLDLSDATLVFGSNSSSISSSSSSSKEPGQTQPFRFLSVFKWESRKGWDILLTGFFEEFKVEDNVELHIVTKETVQKIHDFRSYIRQAAAPLLNITHSSQFDLLPRVYVHYHHIPDSLLPGLYSATDALVLPTHGEGWGRPQIEAMSMGKPVISTNWSGVAAFLHEGVGYPIRVEGLVEAVDEGANSFGWFKHQRWAQPSKQHMKELMRQVVRNPAAAAAKGAAARKYVVDHFSLLAVAYKFLAQLLRVQDIVDHLLAQKNSE</sequence>